<dbReference type="AlphaFoldDB" id="A0A8J6PHD8"/>
<accession>A0A8J6PHD8</accession>
<dbReference type="GO" id="GO:0005509">
    <property type="term" value="F:calcium ion binding"/>
    <property type="evidence" value="ECO:0007669"/>
    <property type="project" value="InterPro"/>
</dbReference>
<organism evidence="4 5">
    <name type="scientific">Taishania pollutisoli</name>
    <dbReference type="NCBI Taxonomy" id="2766479"/>
    <lineage>
        <taxon>Bacteria</taxon>
        <taxon>Pseudomonadati</taxon>
        <taxon>Bacteroidota</taxon>
        <taxon>Flavobacteriia</taxon>
        <taxon>Flavobacteriales</taxon>
        <taxon>Crocinitomicaceae</taxon>
        <taxon>Taishania</taxon>
    </lineage>
</organism>
<dbReference type="Gene3D" id="2.60.120.200">
    <property type="match status" value="1"/>
</dbReference>
<proteinExistence type="predicted"/>
<dbReference type="Pfam" id="PF05345">
    <property type="entry name" value="He_PIG"/>
    <property type="match status" value="1"/>
</dbReference>
<feature type="domain" description="MAM" evidence="3">
    <location>
        <begin position="26"/>
        <end position="221"/>
    </location>
</feature>
<dbReference type="EMBL" id="JACVEL010000001">
    <property type="protein sequence ID" value="MBC9810920.1"/>
    <property type="molecule type" value="Genomic_DNA"/>
</dbReference>
<dbReference type="GO" id="GO:0016020">
    <property type="term" value="C:membrane"/>
    <property type="evidence" value="ECO:0007669"/>
    <property type="project" value="InterPro"/>
</dbReference>
<evidence type="ECO:0000259" key="3">
    <source>
        <dbReference type="PROSITE" id="PS50060"/>
    </source>
</evidence>
<feature type="signal peptide" evidence="2">
    <location>
        <begin position="1"/>
        <end position="25"/>
    </location>
</feature>
<dbReference type="Proteomes" id="UP000652681">
    <property type="component" value="Unassembled WGS sequence"/>
</dbReference>
<dbReference type="Pfam" id="PF18962">
    <property type="entry name" value="Por_Secre_tail"/>
    <property type="match status" value="1"/>
</dbReference>
<evidence type="ECO:0000256" key="1">
    <source>
        <dbReference type="ARBA" id="ARBA00022729"/>
    </source>
</evidence>
<dbReference type="Gene3D" id="2.60.40.10">
    <property type="entry name" value="Immunoglobulins"/>
    <property type="match status" value="3"/>
</dbReference>
<dbReference type="InterPro" id="IPR000998">
    <property type="entry name" value="MAM_dom"/>
</dbReference>
<evidence type="ECO:0000313" key="5">
    <source>
        <dbReference type="Proteomes" id="UP000652681"/>
    </source>
</evidence>
<sequence>MKRKLLFGLVLSASLSMPFTGNSQAFTENFDNITTLTGSGWFQQNNSSPVGTNPVWFQGNPPSTGGPFIAYNGADNAYIACNFNSTAGGSGTISNWLVTPNRTFRNGDVITFYTRKYDIGQDYPDRMEVRLSANGASTNVGTGATAVGDFTTLLTSINPSLIVGGYPRQWTLYTITISGLPAPTSGRIAFRYFVTGAGPTGTNSDYIGLDNVVYTPYTCPAFTMTAGGALTGGVAGSAYSNTLTQTGALGAPNFAVTMGALPPGLTLAANGTISGTPTATGTFNFTATVNDASGCSGSQSYSITVVCPANPISIAAFPALCSNDVSYTLTQGSPVGGTYSGTGVSSGQFDPAVGTQTITYDYTDPYGCAHSGNAPITVNNAPVVDAGADQIVCDGDAVTLNGSGANSYMWDNSVTNGVAFTPAVGTVVYTVTGTDANGCMNTDDVSVTVNALPVVDGGADQTVCEGTAVTLSGSGADSYMWDNSVTDGVAFTPAAGTMSYTVTGTDVNGCMNTDDVSVTVNALPVVNAGADQTVCAGDDVTLSGSGADSYGWDNSITDGVAFTPAVGTVVYTVTGTDANGCTNTDDVSVTVNPIPTVTFAALANACVTHAPITLTQGMPAGGTYSGAGVSGGSFNPATAGVGTHTITYTVIQSGCEGTAQSSITVDACLGIQSESVQTLSIFPNPATSELNVVFENTSATDVRVVMETMDGKVVYQTAAKALSVFNDTINVSDFSNGIYFIRIESGAVSLVQRVILN</sequence>
<dbReference type="NCBIfam" id="NF038128">
    <property type="entry name" value="choice_anch_J"/>
    <property type="match status" value="1"/>
</dbReference>
<feature type="chain" id="PRO_5035183454" evidence="2">
    <location>
        <begin position="26"/>
        <end position="757"/>
    </location>
</feature>
<dbReference type="SUPFAM" id="SSF49313">
    <property type="entry name" value="Cadherin-like"/>
    <property type="match status" value="1"/>
</dbReference>
<reference evidence="4" key="1">
    <citation type="submission" date="2020-09" db="EMBL/GenBank/DDBJ databases">
        <title>Taishania pollutisoli gen. nov., sp. nov., Isolated from Tetrabromobisphenol A-Contaminated Soil.</title>
        <authorList>
            <person name="Chen Q."/>
        </authorList>
    </citation>
    <scope>NUCLEOTIDE SEQUENCE</scope>
    <source>
        <strain evidence="4">CZZ-1</strain>
    </source>
</reference>
<dbReference type="NCBIfam" id="TIGR04183">
    <property type="entry name" value="Por_Secre_tail"/>
    <property type="match status" value="1"/>
</dbReference>
<evidence type="ECO:0000256" key="2">
    <source>
        <dbReference type="SAM" id="SignalP"/>
    </source>
</evidence>
<dbReference type="InterPro" id="IPR026444">
    <property type="entry name" value="Secre_tail"/>
</dbReference>
<name>A0A8J6PHD8_9FLAO</name>
<protein>
    <submittedName>
        <fullName evidence="4">Choice-of-anchor J domain-containing protein</fullName>
    </submittedName>
</protein>
<dbReference type="InterPro" id="IPR015919">
    <property type="entry name" value="Cadherin-like_sf"/>
</dbReference>
<comment type="caution">
    <text evidence="4">The sequence shown here is derived from an EMBL/GenBank/DDBJ whole genome shotgun (WGS) entry which is preliminary data.</text>
</comment>
<keyword evidence="5" id="KW-1185">Reference proteome</keyword>
<dbReference type="PROSITE" id="PS50060">
    <property type="entry name" value="MAM_2"/>
    <property type="match status" value="1"/>
</dbReference>
<gene>
    <name evidence="4" type="ORF">H9Y05_00385</name>
</gene>
<keyword evidence="1 2" id="KW-0732">Signal</keyword>
<dbReference type="InterPro" id="IPR013783">
    <property type="entry name" value="Ig-like_fold"/>
</dbReference>
<dbReference type="RefSeq" id="WP_216713199.1">
    <property type="nucleotide sequence ID" value="NZ_JACVEL010000001.1"/>
</dbReference>
<evidence type="ECO:0000313" key="4">
    <source>
        <dbReference type="EMBL" id="MBC9810920.1"/>
    </source>
</evidence>